<evidence type="ECO:0000256" key="4">
    <source>
        <dbReference type="ARBA" id="ARBA00023065"/>
    </source>
</evidence>
<name>A0A410WQL8_9BACL</name>
<keyword evidence="2 8" id="KW-0813">Transport</keyword>
<evidence type="ECO:0000313" key="12">
    <source>
        <dbReference type="Proteomes" id="UP001527202"/>
    </source>
</evidence>
<dbReference type="NCBIfam" id="TIGR01145">
    <property type="entry name" value="ATP_synt_delta"/>
    <property type="match status" value="1"/>
</dbReference>
<dbReference type="OrthoDB" id="9802471at2"/>
<keyword evidence="6 8" id="KW-0139">CF(1)</keyword>
<dbReference type="GeneID" id="95373669"/>
<dbReference type="InterPro" id="IPR026015">
    <property type="entry name" value="ATP_synth_OSCP/delta_N_sf"/>
</dbReference>
<dbReference type="NCBIfam" id="NF004402">
    <property type="entry name" value="PRK05758.2-2"/>
    <property type="match status" value="1"/>
</dbReference>
<evidence type="ECO:0000313" key="10">
    <source>
        <dbReference type="EMBL" id="QAV16610.1"/>
    </source>
</evidence>
<reference evidence="9 12" key="2">
    <citation type="submission" date="2022-05" db="EMBL/GenBank/DDBJ databases">
        <title>Genome Sequencing of Bee-Associated Microbes.</title>
        <authorList>
            <person name="Dunlap C."/>
        </authorList>
    </citation>
    <scope>NUCLEOTIDE SEQUENCE [LARGE SCALE GENOMIC DNA]</scope>
    <source>
        <strain evidence="9 12">NRRL B-23120</strain>
    </source>
</reference>
<dbReference type="EMBL" id="JAMDMJ010000010">
    <property type="protein sequence ID" value="MCY9596102.1"/>
    <property type="molecule type" value="Genomic_DNA"/>
</dbReference>
<keyword evidence="3 8" id="KW-0375">Hydrogen ion transport</keyword>
<dbReference type="InterPro" id="IPR020781">
    <property type="entry name" value="ATPase_OSCP/d_CS"/>
</dbReference>
<comment type="subcellular location">
    <subcellularLocation>
        <location evidence="8">Cell membrane</location>
        <topology evidence="8">Peripheral membrane protein</topology>
    </subcellularLocation>
    <subcellularLocation>
        <location evidence="1">Membrane</location>
    </subcellularLocation>
</comment>
<evidence type="ECO:0000313" key="9">
    <source>
        <dbReference type="EMBL" id="MCY9596102.1"/>
    </source>
</evidence>
<evidence type="ECO:0000256" key="2">
    <source>
        <dbReference type="ARBA" id="ARBA00022448"/>
    </source>
</evidence>
<dbReference type="Gene3D" id="1.10.520.20">
    <property type="entry name" value="N-terminal domain of the delta subunit of the F1F0-ATP synthase"/>
    <property type="match status" value="1"/>
</dbReference>
<evidence type="ECO:0000256" key="7">
    <source>
        <dbReference type="ARBA" id="ARBA00023310"/>
    </source>
</evidence>
<evidence type="ECO:0000256" key="6">
    <source>
        <dbReference type="ARBA" id="ARBA00023196"/>
    </source>
</evidence>
<keyword evidence="7 8" id="KW-0066">ATP synthesis</keyword>
<dbReference type="Pfam" id="PF00213">
    <property type="entry name" value="OSCP"/>
    <property type="match status" value="1"/>
</dbReference>
<comment type="function">
    <text evidence="8">F(1)F(0) ATP synthase produces ATP from ADP in the presence of a proton or sodium gradient. F-type ATPases consist of two structural domains, F(1) containing the extramembraneous catalytic core and F(0) containing the membrane proton channel, linked together by a central stalk and a peripheral stalk. During catalysis, ATP synthesis in the catalytic domain of F(1) is coupled via a rotary mechanism of the central stalk subunits to proton translocation.</text>
</comment>
<keyword evidence="5 8" id="KW-0472">Membrane</keyword>
<keyword evidence="8" id="KW-1003">Cell membrane</keyword>
<dbReference type="EMBL" id="CP026520">
    <property type="protein sequence ID" value="QAV16610.1"/>
    <property type="molecule type" value="Genomic_DNA"/>
</dbReference>
<dbReference type="SUPFAM" id="SSF47928">
    <property type="entry name" value="N-terminal domain of the delta subunit of the F1F0-ATP synthase"/>
    <property type="match status" value="1"/>
</dbReference>
<dbReference type="RefSeq" id="WP_042233889.1">
    <property type="nucleotide sequence ID" value="NZ_CP026520.1"/>
</dbReference>
<accession>A0A410WQL8</accession>
<evidence type="ECO:0000256" key="3">
    <source>
        <dbReference type="ARBA" id="ARBA00022781"/>
    </source>
</evidence>
<protein>
    <recommendedName>
        <fullName evidence="8">ATP synthase subunit delta</fullName>
    </recommendedName>
    <alternativeName>
        <fullName evidence="8">ATP synthase F(1) sector subunit delta</fullName>
    </alternativeName>
    <alternativeName>
        <fullName evidence="8">F-type ATPase subunit delta</fullName>
        <shortName evidence="8">F-ATPase subunit delta</shortName>
    </alternativeName>
</protein>
<dbReference type="Proteomes" id="UP000288943">
    <property type="component" value="Chromosome"/>
</dbReference>
<keyword evidence="4 8" id="KW-0406">Ion transport</keyword>
<dbReference type="PRINTS" id="PR00125">
    <property type="entry name" value="ATPASEDELTA"/>
</dbReference>
<evidence type="ECO:0000256" key="5">
    <source>
        <dbReference type="ARBA" id="ARBA00023136"/>
    </source>
</evidence>
<dbReference type="PROSITE" id="PS00389">
    <property type="entry name" value="ATPASE_DELTA"/>
    <property type="match status" value="1"/>
</dbReference>
<organism evidence="10 11">
    <name type="scientific">Paenibacillus chitinolyticus</name>
    <dbReference type="NCBI Taxonomy" id="79263"/>
    <lineage>
        <taxon>Bacteria</taxon>
        <taxon>Bacillati</taxon>
        <taxon>Bacillota</taxon>
        <taxon>Bacilli</taxon>
        <taxon>Bacillales</taxon>
        <taxon>Paenibacillaceae</taxon>
        <taxon>Paenibacillus</taxon>
    </lineage>
</organism>
<dbReference type="PANTHER" id="PTHR11910">
    <property type="entry name" value="ATP SYNTHASE DELTA CHAIN"/>
    <property type="match status" value="1"/>
</dbReference>
<comment type="function">
    <text evidence="8">This protein is part of the stalk that links CF(0) to CF(1). It either transmits conformational changes from CF(0) to CF(1) or is implicated in proton conduction.</text>
</comment>
<sequence length="182" mass="20208">MSDIVVAKRYAKALFEAAKEQNAVAQVETELTEIVQTIQDHAELRSVLDHPNIDVPAKRQLLSNIFADRISPLVMNTIKLLIDRRRQSLLPIVLSDFVQISNESLGQADATIYTALPLSEVQVKEIADNFSRMTGKQIRVQTVVDPSLLGGITVRIGDRLYDGSLAGKLERLEKSLKQAQAM</sequence>
<dbReference type="KEGG" id="pchi:PC41400_02425"/>
<reference evidence="10 11" key="1">
    <citation type="submission" date="2018-01" db="EMBL/GenBank/DDBJ databases">
        <title>The whole genome sequencing and assembly of Paenibacillus chitinolyticus KCCM 41400 strain.</title>
        <authorList>
            <person name="Kim J.-Y."/>
            <person name="Park M.-K."/>
            <person name="Lee Y.-J."/>
            <person name="Yi H."/>
            <person name="Bahn Y.-S."/>
            <person name="Kim J.F."/>
            <person name="Lee D.-W."/>
        </authorList>
    </citation>
    <scope>NUCLEOTIDE SEQUENCE [LARGE SCALE GENOMIC DNA]</scope>
    <source>
        <strain evidence="10 11">KCCM 41400</strain>
    </source>
</reference>
<dbReference type="Proteomes" id="UP001527202">
    <property type="component" value="Unassembled WGS sequence"/>
</dbReference>
<dbReference type="HAMAP" id="MF_01416">
    <property type="entry name" value="ATP_synth_delta_bact"/>
    <property type="match status" value="1"/>
</dbReference>
<proteinExistence type="inferred from homology"/>
<dbReference type="InterPro" id="IPR000711">
    <property type="entry name" value="ATPase_OSCP/dsu"/>
</dbReference>
<dbReference type="NCBIfam" id="NF004403">
    <property type="entry name" value="PRK05758.2-4"/>
    <property type="match status" value="1"/>
</dbReference>
<dbReference type="GO" id="GO:0005886">
    <property type="term" value="C:plasma membrane"/>
    <property type="evidence" value="ECO:0007669"/>
    <property type="project" value="UniProtKB-SubCell"/>
</dbReference>
<dbReference type="GO" id="GO:0045259">
    <property type="term" value="C:proton-transporting ATP synthase complex"/>
    <property type="evidence" value="ECO:0007669"/>
    <property type="project" value="UniProtKB-KW"/>
</dbReference>
<comment type="similarity">
    <text evidence="8">Belongs to the ATPase delta chain family.</text>
</comment>
<gene>
    <name evidence="8" type="primary">atpH</name>
    <name evidence="9" type="ORF">M5X16_09970</name>
    <name evidence="10" type="ORF">PC41400_02425</name>
</gene>
<dbReference type="AlphaFoldDB" id="A0A410WQL8"/>
<evidence type="ECO:0000256" key="8">
    <source>
        <dbReference type="HAMAP-Rule" id="MF_01416"/>
    </source>
</evidence>
<dbReference type="GO" id="GO:0046933">
    <property type="term" value="F:proton-transporting ATP synthase activity, rotational mechanism"/>
    <property type="evidence" value="ECO:0007669"/>
    <property type="project" value="UniProtKB-UniRule"/>
</dbReference>
<evidence type="ECO:0000313" key="11">
    <source>
        <dbReference type="Proteomes" id="UP000288943"/>
    </source>
</evidence>
<keyword evidence="12" id="KW-1185">Reference proteome</keyword>
<evidence type="ECO:0000256" key="1">
    <source>
        <dbReference type="ARBA" id="ARBA00004370"/>
    </source>
</evidence>